<evidence type="ECO:0000313" key="3">
    <source>
        <dbReference type="EMBL" id="GJM99589.1"/>
    </source>
</evidence>
<feature type="compositionally biased region" description="Polar residues" evidence="1">
    <location>
        <begin position="131"/>
        <end position="146"/>
    </location>
</feature>
<reference evidence="3" key="2">
    <citation type="submission" date="2021-12" db="EMBL/GenBank/DDBJ databases">
        <title>Resequencing data analysis of finger millet.</title>
        <authorList>
            <person name="Hatakeyama M."/>
            <person name="Aluri S."/>
            <person name="Balachadran M.T."/>
            <person name="Sivarajan S.R."/>
            <person name="Poveda L."/>
            <person name="Shimizu-Inatsugi R."/>
            <person name="Schlapbach R."/>
            <person name="Sreeman S.M."/>
            <person name="Shimizu K.K."/>
        </authorList>
    </citation>
    <scope>NUCLEOTIDE SEQUENCE</scope>
</reference>
<comment type="caution">
    <text evidence="3">The sequence shown here is derived from an EMBL/GenBank/DDBJ whole genome shotgun (WGS) entry which is preliminary data.</text>
</comment>
<name>A0AAV5CNZ4_ELECO</name>
<keyword evidence="2" id="KW-0472">Membrane</keyword>
<dbReference type="AlphaFoldDB" id="A0AAV5CNZ4"/>
<evidence type="ECO:0000256" key="1">
    <source>
        <dbReference type="SAM" id="MobiDB-lite"/>
    </source>
</evidence>
<keyword evidence="4" id="KW-1185">Reference proteome</keyword>
<feature type="region of interest" description="Disordered" evidence="1">
    <location>
        <begin position="55"/>
        <end position="77"/>
    </location>
</feature>
<keyword evidence="2" id="KW-1133">Transmembrane helix</keyword>
<dbReference type="PANTHER" id="PTHR36393:SF1">
    <property type="entry name" value="SULFATE ADENYLYLTRANSFERASE SUBUNIT"/>
    <property type="match status" value="1"/>
</dbReference>
<proteinExistence type="predicted"/>
<gene>
    <name evidence="3" type="primary">ga16708</name>
    <name evidence="3" type="ORF">PR202_ga16708</name>
</gene>
<keyword evidence="2" id="KW-0812">Transmembrane</keyword>
<sequence length="154" mass="15892">MSLAHPPPPPHLCDGVLPAAGRFPSVPGCLGSRGILRCSSGGRVAGAYCLFSGGGNRKKQEAGKRGQPTGPAGAGGWAEDGLEERVVQIFLIANFNAMIAAVVNSLLGVLRQLRRLLSFIVQCALQSASITRSGPKSSNLDSSNLTGVPVKGWS</sequence>
<dbReference type="PANTHER" id="PTHR36393">
    <property type="entry name" value="SULFATE ADENYLYLTRANSFERASE SUBUNIT"/>
    <property type="match status" value="1"/>
</dbReference>
<organism evidence="3 4">
    <name type="scientific">Eleusine coracana subsp. coracana</name>
    <dbReference type="NCBI Taxonomy" id="191504"/>
    <lineage>
        <taxon>Eukaryota</taxon>
        <taxon>Viridiplantae</taxon>
        <taxon>Streptophyta</taxon>
        <taxon>Embryophyta</taxon>
        <taxon>Tracheophyta</taxon>
        <taxon>Spermatophyta</taxon>
        <taxon>Magnoliopsida</taxon>
        <taxon>Liliopsida</taxon>
        <taxon>Poales</taxon>
        <taxon>Poaceae</taxon>
        <taxon>PACMAD clade</taxon>
        <taxon>Chloridoideae</taxon>
        <taxon>Cynodonteae</taxon>
        <taxon>Eleusininae</taxon>
        <taxon>Eleusine</taxon>
    </lineage>
</organism>
<feature type="transmembrane region" description="Helical" evidence="2">
    <location>
        <begin position="86"/>
        <end position="110"/>
    </location>
</feature>
<accession>A0AAV5CNZ4</accession>
<evidence type="ECO:0000313" key="4">
    <source>
        <dbReference type="Proteomes" id="UP001054889"/>
    </source>
</evidence>
<protein>
    <submittedName>
        <fullName evidence="3">Uncharacterized protein</fullName>
    </submittedName>
</protein>
<evidence type="ECO:0000256" key="2">
    <source>
        <dbReference type="SAM" id="Phobius"/>
    </source>
</evidence>
<feature type="region of interest" description="Disordered" evidence="1">
    <location>
        <begin position="131"/>
        <end position="154"/>
    </location>
</feature>
<dbReference type="EMBL" id="BQKI01000007">
    <property type="protein sequence ID" value="GJM99589.1"/>
    <property type="molecule type" value="Genomic_DNA"/>
</dbReference>
<reference evidence="3" key="1">
    <citation type="journal article" date="2018" name="DNA Res.">
        <title>Multiple hybrid de novo genome assembly of finger millet, an orphan allotetraploid crop.</title>
        <authorList>
            <person name="Hatakeyama M."/>
            <person name="Aluri S."/>
            <person name="Balachadran M.T."/>
            <person name="Sivarajan S.R."/>
            <person name="Patrignani A."/>
            <person name="Gruter S."/>
            <person name="Poveda L."/>
            <person name="Shimizu-Inatsugi R."/>
            <person name="Baeten J."/>
            <person name="Francoijs K.J."/>
            <person name="Nataraja K.N."/>
            <person name="Reddy Y.A.N."/>
            <person name="Phadnis S."/>
            <person name="Ravikumar R.L."/>
            <person name="Schlapbach R."/>
            <person name="Sreeman S.M."/>
            <person name="Shimizu K.K."/>
        </authorList>
    </citation>
    <scope>NUCLEOTIDE SEQUENCE</scope>
</reference>
<dbReference type="Proteomes" id="UP001054889">
    <property type="component" value="Unassembled WGS sequence"/>
</dbReference>